<evidence type="ECO:0000313" key="1">
    <source>
        <dbReference type="EMBL" id="KAG2283056.1"/>
    </source>
</evidence>
<comment type="caution">
    <text evidence="1">The sequence shown here is derived from an EMBL/GenBank/DDBJ whole genome shotgun (WGS) entry which is preliminary data.</text>
</comment>
<proteinExistence type="predicted"/>
<dbReference type="OrthoDB" id="10296778at2759"/>
<sequence>MSLSLLSIDVLFDWSLLRNCSRFGSSSFRVVGFSSGAWWSPVPLLSSCSRTVSKFRSWVSGTCSSSVPRSLVLRDEIGKVSDVLLLVWVVGSDVHCPCSGSPDIVLLGRLLTSLSTVVV</sequence>
<name>A0A8X7UNZ0_BRACI</name>
<dbReference type="AlphaFoldDB" id="A0A8X7UNZ0"/>
<accession>A0A8X7UNZ0</accession>
<protein>
    <submittedName>
        <fullName evidence="1">Uncharacterized protein</fullName>
    </submittedName>
</protein>
<evidence type="ECO:0000313" key="2">
    <source>
        <dbReference type="Proteomes" id="UP000886595"/>
    </source>
</evidence>
<reference evidence="1 2" key="1">
    <citation type="submission" date="2020-02" db="EMBL/GenBank/DDBJ databases">
        <authorList>
            <person name="Ma Q."/>
            <person name="Huang Y."/>
            <person name="Song X."/>
            <person name="Pei D."/>
        </authorList>
    </citation>
    <scope>NUCLEOTIDE SEQUENCE [LARGE SCALE GENOMIC DNA]</scope>
    <source>
        <strain evidence="1">Sxm20200214</strain>
        <tissue evidence="1">Leaf</tissue>
    </source>
</reference>
<keyword evidence="2" id="KW-1185">Reference proteome</keyword>
<organism evidence="1 2">
    <name type="scientific">Brassica carinata</name>
    <name type="common">Ethiopian mustard</name>
    <name type="synonym">Abyssinian cabbage</name>
    <dbReference type="NCBI Taxonomy" id="52824"/>
    <lineage>
        <taxon>Eukaryota</taxon>
        <taxon>Viridiplantae</taxon>
        <taxon>Streptophyta</taxon>
        <taxon>Embryophyta</taxon>
        <taxon>Tracheophyta</taxon>
        <taxon>Spermatophyta</taxon>
        <taxon>Magnoliopsida</taxon>
        <taxon>eudicotyledons</taxon>
        <taxon>Gunneridae</taxon>
        <taxon>Pentapetalae</taxon>
        <taxon>rosids</taxon>
        <taxon>malvids</taxon>
        <taxon>Brassicales</taxon>
        <taxon>Brassicaceae</taxon>
        <taxon>Brassiceae</taxon>
        <taxon>Brassica</taxon>
    </lineage>
</organism>
<dbReference type="EMBL" id="JAAMPC010000011">
    <property type="protein sequence ID" value="KAG2283056.1"/>
    <property type="molecule type" value="Genomic_DNA"/>
</dbReference>
<dbReference type="Proteomes" id="UP000886595">
    <property type="component" value="Unassembled WGS sequence"/>
</dbReference>
<gene>
    <name evidence="1" type="ORF">Bca52824_054276</name>
</gene>